<gene>
    <name evidence="12" type="ORF">V6X30_09000</name>
</gene>
<organism evidence="12 13">
    <name type="scientific">Spiribacter insolitus</name>
    <dbReference type="NCBI Taxonomy" id="3122417"/>
    <lineage>
        <taxon>Bacteria</taxon>
        <taxon>Pseudomonadati</taxon>
        <taxon>Pseudomonadota</taxon>
        <taxon>Gammaproteobacteria</taxon>
        <taxon>Chromatiales</taxon>
        <taxon>Ectothiorhodospiraceae</taxon>
        <taxon>Spiribacter</taxon>
    </lineage>
</organism>
<evidence type="ECO:0000256" key="5">
    <source>
        <dbReference type="ARBA" id="ARBA00022670"/>
    </source>
</evidence>
<dbReference type="InterPro" id="IPR007865">
    <property type="entry name" value="Aminopep_P_N"/>
</dbReference>
<reference evidence="12 13" key="1">
    <citation type="submission" date="2024-02" db="EMBL/GenBank/DDBJ databases">
        <title>New especies of Spiribacter isolated from saline water.</title>
        <authorList>
            <person name="Leon M.J."/>
            <person name="De La Haba R."/>
            <person name="Sanchez-Porro C."/>
            <person name="Ventosa A."/>
        </authorList>
    </citation>
    <scope>NUCLEOTIDE SEQUENCE [LARGE SCALE GENOMIC DNA]</scope>
    <source>
        <strain evidence="13">ag22IC4-189</strain>
    </source>
</reference>
<dbReference type="Gene3D" id="3.90.230.10">
    <property type="entry name" value="Creatinase/methionine aminopeptidase superfamily"/>
    <property type="match status" value="1"/>
</dbReference>
<accession>A0ABV3TBF3</accession>
<dbReference type="InterPro" id="IPR001131">
    <property type="entry name" value="Peptidase_M24B_aminopep-P_CS"/>
</dbReference>
<comment type="caution">
    <text evidence="12">The sequence shown here is derived from an EMBL/GenBank/DDBJ whole genome shotgun (WGS) entry which is preliminary data.</text>
</comment>
<keyword evidence="13" id="KW-1185">Reference proteome</keyword>
<evidence type="ECO:0000256" key="9">
    <source>
        <dbReference type="ARBA" id="ARBA00023211"/>
    </source>
</evidence>
<keyword evidence="9" id="KW-0464">Manganese</keyword>
<evidence type="ECO:0000259" key="11">
    <source>
        <dbReference type="SMART" id="SM01011"/>
    </source>
</evidence>
<dbReference type="SUPFAM" id="SSF55920">
    <property type="entry name" value="Creatinase/aminopeptidase"/>
    <property type="match status" value="1"/>
</dbReference>
<evidence type="ECO:0000256" key="2">
    <source>
        <dbReference type="ARBA" id="ARBA00001936"/>
    </source>
</evidence>
<name>A0ABV3TBF3_9GAMM</name>
<dbReference type="PANTHER" id="PTHR43226">
    <property type="entry name" value="XAA-PRO AMINOPEPTIDASE 3"/>
    <property type="match status" value="1"/>
</dbReference>
<dbReference type="EMBL" id="JBAKFF010000001">
    <property type="protein sequence ID" value="MEX0431538.1"/>
    <property type="molecule type" value="Genomic_DNA"/>
</dbReference>
<evidence type="ECO:0000256" key="7">
    <source>
        <dbReference type="ARBA" id="ARBA00022801"/>
    </source>
</evidence>
<proteinExistence type="inferred from homology"/>
<comment type="cofactor">
    <cofactor evidence="2">
        <name>Mn(2+)</name>
        <dbReference type="ChEBI" id="CHEBI:29035"/>
    </cofactor>
</comment>
<dbReference type="SMART" id="SM01011">
    <property type="entry name" value="AMP_N"/>
    <property type="match status" value="1"/>
</dbReference>
<dbReference type="PROSITE" id="PS00491">
    <property type="entry name" value="PROLINE_PEPTIDASE"/>
    <property type="match status" value="1"/>
</dbReference>
<evidence type="ECO:0000256" key="10">
    <source>
        <dbReference type="RuleBase" id="RU000590"/>
    </source>
</evidence>
<dbReference type="RefSeq" id="WP_367984302.1">
    <property type="nucleotide sequence ID" value="NZ_JBAKFF010000001.1"/>
</dbReference>
<keyword evidence="5" id="KW-0645">Protease</keyword>
<keyword evidence="6 10" id="KW-0479">Metal-binding</keyword>
<evidence type="ECO:0000256" key="3">
    <source>
        <dbReference type="ARBA" id="ARBA00008766"/>
    </source>
</evidence>
<dbReference type="SUPFAM" id="SSF53092">
    <property type="entry name" value="Creatinase/prolidase N-terminal domain"/>
    <property type="match status" value="1"/>
</dbReference>
<evidence type="ECO:0000313" key="12">
    <source>
        <dbReference type="EMBL" id="MEX0431538.1"/>
    </source>
</evidence>
<evidence type="ECO:0000256" key="4">
    <source>
        <dbReference type="ARBA" id="ARBA00012574"/>
    </source>
</evidence>
<comment type="similarity">
    <text evidence="3 10">Belongs to the peptidase M24B family.</text>
</comment>
<evidence type="ECO:0000313" key="13">
    <source>
        <dbReference type="Proteomes" id="UP001556637"/>
    </source>
</evidence>
<dbReference type="Pfam" id="PF00557">
    <property type="entry name" value="Peptidase_M24"/>
    <property type="match status" value="1"/>
</dbReference>
<dbReference type="InterPro" id="IPR052433">
    <property type="entry name" value="X-Pro_dipept-like"/>
</dbReference>
<keyword evidence="8" id="KW-0482">Metalloprotease</keyword>
<dbReference type="CDD" id="cd01087">
    <property type="entry name" value="Prolidase"/>
    <property type="match status" value="1"/>
</dbReference>
<dbReference type="Gene3D" id="3.40.350.10">
    <property type="entry name" value="Creatinase/prolidase N-terminal domain"/>
    <property type="match status" value="1"/>
</dbReference>
<dbReference type="PANTHER" id="PTHR43226:SF4">
    <property type="entry name" value="XAA-PRO AMINOPEPTIDASE 3"/>
    <property type="match status" value="1"/>
</dbReference>
<evidence type="ECO:0000256" key="6">
    <source>
        <dbReference type="ARBA" id="ARBA00022723"/>
    </source>
</evidence>
<dbReference type="InterPro" id="IPR029149">
    <property type="entry name" value="Creatin/AminoP/Spt16_N"/>
</dbReference>
<dbReference type="Pfam" id="PF05195">
    <property type="entry name" value="AMP_N"/>
    <property type="match status" value="1"/>
</dbReference>
<evidence type="ECO:0000256" key="1">
    <source>
        <dbReference type="ARBA" id="ARBA00001424"/>
    </source>
</evidence>
<dbReference type="InterPro" id="IPR000994">
    <property type="entry name" value="Pept_M24"/>
</dbReference>
<feature type="domain" description="Aminopeptidase P N-terminal" evidence="11">
    <location>
        <begin position="1"/>
        <end position="135"/>
    </location>
</feature>
<dbReference type="EC" id="3.4.11.9" evidence="4"/>
<comment type="catalytic activity">
    <reaction evidence="1">
        <text>Release of any N-terminal amino acid, including proline, that is linked to proline, even from a dipeptide or tripeptide.</text>
        <dbReference type="EC" id="3.4.11.9"/>
    </reaction>
</comment>
<evidence type="ECO:0000256" key="8">
    <source>
        <dbReference type="ARBA" id="ARBA00023049"/>
    </source>
</evidence>
<dbReference type="Proteomes" id="UP001556637">
    <property type="component" value="Unassembled WGS sequence"/>
</dbReference>
<dbReference type="GO" id="GO:0004177">
    <property type="term" value="F:aminopeptidase activity"/>
    <property type="evidence" value="ECO:0007669"/>
    <property type="project" value="UniProtKB-KW"/>
</dbReference>
<keyword evidence="7" id="KW-0378">Hydrolase</keyword>
<keyword evidence="12" id="KW-0031">Aminopeptidase</keyword>
<protein>
    <recommendedName>
        <fullName evidence="4">Xaa-Pro aminopeptidase</fullName>
        <ecNumber evidence="4">3.4.11.9</ecNumber>
    </recommendedName>
</protein>
<dbReference type="InterPro" id="IPR036005">
    <property type="entry name" value="Creatinase/aminopeptidase-like"/>
</dbReference>
<sequence length="434" mass="48106">MDTAEHACRRDILMRHVGEDGIAVLASAPERPRNRDVHHPYRQDSDFLYLSGFDEPDAVAVLVPGRDQGEFILFSRERDPLRETWEGRTIGQAAAVEDYGADDAFPIDDIDDILPGLMEGRDKVYCAMGADADFDQRLIGWVNALRARARAGVKAPLEYVSLEHVLHEMRLIKSKAEVARMRESARITAAAHARLLGVVRPGMMEYEVEAELLYDFRRHNGGPAYPIIAGGGANACVLHYIANQAALQDGDLLLVDAGIELDGYAADITRTLPVNGRFSGEQRAIYELVLDAQHAALAEVRPGQHWNAAHEAATRVLVEGMVELDLLRGEVDELIESGDYRRFFMHRTGHWLGMDVHDVGDYKVDGHWRELEPEMALTVEPGLYIPPGSPVDERWHGIGVRIEDNCVITRDGHDNLTAAAPKAIDEIEAAMVGS</sequence>